<dbReference type="PANTHER" id="PTHR43712">
    <property type="entry name" value="PUTATIVE (AFU_ORTHOLOGUE AFUA_4G14580)-RELATED"/>
    <property type="match status" value="1"/>
</dbReference>
<evidence type="ECO:0008006" key="9">
    <source>
        <dbReference type="Google" id="ProtNLM"/>
    </source>
</evidence>
<name>A0A8H7E6K3_9EURO</name>
<dbReference type="Gene3D" id="3.40.50.150">
    <property type="entry name" value="Vaccinia Virus protein VP39"/>
    <property type="match status" value="1"/>
</dbReference>
<evidence type="ECO:0000256" key="4">
    <source>
        <dbReference type="SAM" id="MobiDB-lite"/>
    </source>
</evidence>
<evidence type="ECO:0000313" key="7">
    <source>
        <dbReference type="EMBL" id="KAF7512319.1"/>
    </source>
</evidence>
<dbReference type="InterPro" id="IPR001077">
    <property type="entry name" value="COMT_C"/>
</dbReference>
<dbReference type="PANTHER" id="PTHR43712:SF2">
    <property type="entry name" value="O-METHYLTRANSFERASE CICE"/>
    <property type="match status" value="1"/>
</dbReference>
<feature type="domain" description="O-methyltransferase dimerisation" evidence="6">
    <location>
        <begin position="83"/>
        <end position="162"/>
    </location>
</feature>
<dbReference type="GO" id="GO:0032259">
    <property type="term" value="P:methylation"/>
    <property type="evidence" value="ECO:0007669"/>
    <property type="project" value="UniProtKB-KW"/>
</dbReference>
<dbReference type="AlphaFoldDB" id="A0A8H7E6K3"/>
<accession>A0A8H7E6K3</accession>
<keyword evidence="8" id="KW-1185">Reference proteome</keyword>
<evidence type="ECO:0000256" key="1">
    <source>
        <dbReference type="ARBA" id="ARBA00022603"/>
    </source>
</evidence>
<dbReference type="GO" id="GO:0046983">
    <property type="term" value="F:protein dimerization activity"/>
    <property type="evidence" value="ECO:0007669"/>
    <property type="project" value="InterPro"/>
</dbReference>
<dbReference type="InterPro" id="IPR036388">
    <property type="entry name" value="WH-like_DNA-bd_sf"/>
</dbReference>
<dbReference type="InterPro" id="IPR029063">
    <property type="entry name" value="SAM-dependent_MTases_sf"/>
</dbReference>
<dbReference type="OrthoDB" id="1606438at2759"/>
<feature type="region of interest" description="Disordered" evidence="4">
    <location>
        <begin position="255"/>
        <end position="274"/>
    </location>
</feature>
<proteinExistence type="predicted"/>
<dbReference type="PROSITE" id="PS51683">
    <property type="entry name" value="SAM_OMT_II"/>
    <property type="match status" value="1"/>
</dbReference>
<dbReference type="Gene3D" id="1.10.10.10">
    <property type="entry name" value="Winged helix-like DNA-binding domain superfamily/Winged helix DNA-binding domain"/>
    <property type="match status" value="1"/>
</dbReference>
<evidence type="ECO:0000259" key="5">
    <source>
        <dbReference type="Pfam" id="PF00891"/>
    </source>
</evidence>
<comment type="caution">
    <text evidence="7">The sequence shown here is derived from an EMBL/GenBank/DDBJ whole genome shotgun (WGS) entry which is preliminary data.</text>
</comment>
<dbReference type="Proteomes" id="UP000606974">
    <property type="component" value="Unassembled WGS sequence"/>
</dbReference>
<evidence type="ECO:0000313" key="8">
    <source>
        <dbReference type="Proteomes" id="UP000606974"/>
    </source>
</evidence>
<dbReference type="Pfam" id="PF08100">
    <property type="entry name" value="Dimerisation"/>
    <property type="match status" value="1"/>
</dbReference>
<feature type="domain" description="O-methyltransferase C-terminal" evidence="5">
    <location>
        <begin position="325"/>
        <end position="492"/>
    </location>
</feature>
<dbReference type="Pfam" id="PF00891">
    <property type="entry name" value="Methyltransf_2"/>
    <property type="match status" value="1"/>
</dbReference>
<keyword evidence="1" id="KW-0489">Methyltransferase</keyword>
<evidence type="ECO:0000259" key="6">
    <source>
        <dbReference type="Pfam" id="PF08100"/>
    </source>
</evidence>
<sequence>MVRPSKTVADAVHLLQLSELISINIRSVIDAWAKESKAEEGGSTDGSPHILPSHQLHQAQRTILASVGALTELVSEPSIRVIEVACQYWESRALAIAAERRIPDLLAQAGAKGLAVDELGEATGIEHLKLSRILRCLCSNHIFREIEPDRYTNNPISAALVNNEPLRAYLLLFNLDLYTASDRLPTTLLDPHKGPSYKVDETAFQDAIGTTKARWEWLEEKISPDEILNTGVGYPGMPRARKQNVNRSLMKETVNESAMEKDVSGSATEETGDKIATKENVNGIAMKGEVSRPELEIFGLAMLGGGRVFGAAHPYDYPWHKLGAAVVVDVGGGVGGFDIQLSKLYPELKFVVQDRGPVLKQAENSIWPKENPAALVAGRVKFMEHDFFQKNPVQGAEIYWMRYILHDWSDEYCIQILKAIRSSMGPNSRILVCDQVMNTTLGFDGLDPAPSPLLANYSLYTRYSHQRDLAMMGIINGIERTPEQFSALVEQAELKVEKIWECRSQVSIVELRPSNYQKESS</sequence>
<gene>
    <name evidence="7" type="ORF">GJ744_001887</name>
</gene>
<keyword evidence="3" id="KW-0949">S-adenosyl-L-methionine</keyword>
<evidence type="ECO:0000256" key="3">
    <source>
        <dbReference type="ARBA" id="ARBA00022691"/>
    </source>
</evidence>
<reference evidence="7" key="1">
    <citation type="submission" date="2020-02" db="EMBL/GenBank/DDBJ databases">
        <authorList>
            <person name="Palmer J.M."/>
        </authorList>
    </citation>
    <scope>NUCLEOTIDE SEQUENCE</scope>
    <source>
        <strain evidence="7">EPUS1.4</strain>
        <tissue evidence="7">Thallus</tissue>
    </source>
</reference>
<dbReference type="EMBL" id="JAACFV010000013">
    <property type="protein sequence ID" value="KAF7512319.1"/>
    <property type="molecule type" value="Genomic_DNA"/>
</dbReference>
<dbReference type="GO" id="GO:0008171">
    <property type="term" value="F:O-methyltransferase activity"/>
    <property type="evidence" value="ECO:0007669"/>
    <property type="project" value="InterPro"/>
</dbReference>
<dbReference type="SUPFAM" id="SSF46785">
    <property type="entry name" value="Winged helix' DNA-binding domain"/>
    <property type="match status" value="1"/>
</dbReference>
<dbReference type="InterPro" id="IPR036390">
    <property type="entry name" value="WH_DNA-bd_sf"/>
</dbReference>
<dbReference type="SUPFAM" id="SSF53335">
    <property type="entry name" value="S-adenosyl-L-methionine-dependent methyltransferases"/>
    <property type="match status" value="1"/>
</dbReference>
<keyword evidence="2" id="KW-0808">Transferase</keyword>
<protein>
    <recommendedName>
        <fullName evidence="9">O-methyltransferase domain-containing protein</fullName>
    </recommendedName>
</protein>
<dbReference type="InterPro" id="IPR012967">
    <property type="entry name" value="COMT_dimerisation"/>
</dbReference>
<organism evidence="7 8">
    <name type="scientific">Endocarpon pusillum</name>
    <dbReference type="NCBI Taxonomy" id="364733"/>
    <lineage>
        <taxon>Eukaryota</taxon>
        <taxon>Fungi</taxon>
        <taxon>Dikarya</taxon>
        <taxon>Ascomycota</taxon>
        <taxon>Pezizomycotina</taxon>
        <taxon>Eurotiomycetes</taxon>
        <taxon>Chaetothyriomycetidae</taxon>
        <taxon>Verrucariales</taxon>
        <taxon>Verrucariaceae</taxon>
        <taxon>Endocarpon</taxon>
    </lineage>
</organism>
<evidence type="ECO:0000256" key="2">
    <source>
        <dbReference type="ARBA" id="ARBA00022679"/>
    </source>
</evidence>
<dbReference type="InterPro" id="IPR016461">
    <property type="entry name" value="COMT-like"/>
</dbReference>